<proteinExistence type="predicted"/>
<feature type="compositionally biased region" description="Acidic residues" evidence="1">
    <location>
        <begin position="54"/>
        <end position="67"/>
    </location>
</feature>
<organism evidence="4">
    <name type="scientific">Arthrobacter saudimassiliensis</name>
    <dbReference type="NCBI Taxonomy" id="1461584"/>
    <lineage>
        <taxon>Bacteria</taxon>
        <taxon>Bacillati</taxon>
        <taxon>Actinomycetota</taxon>
        <taxon>Actinomycetes</taxon>
        <taxon>Micrococcales</taxon>
        <taxon>Micrococcaceae</taxon>
        <taxon>Arthrobacter</taxon>
    </lineage>
</organism>
<dbReference type="EMBL" id="LN483070">
    <property type="protein sequence ID" value="CEA06674.1"/>
    <property type="molecule type" value="Genomic_DNA"/>
</dbReference>
<feature type="chain" id="PRO_5001742058" description="Septum formation-related domain-containing protein" evidence="2">
    <location>
        <begin position="31"/>
        <end position="196"/>
    </location>
</feature>
<dbReference type="Pfam" id="PF13845">
    <property type="entry name" value="Septum_form"/>
    <property type="match status" value="1"/>
</dbReference>
<reference evidence="4" key="1">
    <citation type="submission" date="2014-07" db="EMBL/GenBank/DDBJ databases">
        <authorList>
            <person name="Urmite Genomes Urmite Genomes"/>
        </authorList>
    </citation>
    <scope>NUCLEOTIDE SEQUENCE</scope>
    <source>
        <strain evidence="4">11W110_air</strain>
    </source>
</reference>
<gene>
    <name evidence="4" type="ORF">BN1051_00070</name>
</gene>
<evidence type="ECO:0000256" key="2">
    <source>
        <dbReference type="SAM" id="SignalP"/>
    </source>
</evidence>
<evidence type="ECO:0000256" key="1">
    <source>
        <dbReference type="SAM" id="MobiDB-lite"/>
    </source>
</evidence>
<dbReference type="AlphaFoldDB" id="A0A078MKA3"/>
<accession>A0A078MKA3</accession>
<keyword evidence="2" id="KW-0732">Signal</keyword>
<name>A0A078MKA3_9MICC</name>
<feature type="domain" description="Septum formation-related" evidence="3">
    <location>
        <begin position="79"/>
        <end position="186"/>
    </location>
</feature>
<evidence type="ECO:0000259" key="3">
    <source>
        <dbReference type="Pfam" id="PF13845"/>
    </source>
</evidence>
<dbReference type="InterPro" id="IPR026004">
    <property type="entry name" value="Septum_form"/>
</dbReference>
<sequence length="196" mass="20165">MNPSASRTARARNLILTAMLAGLLPSCAVAPGTGDEEASAPETAAAASAKPAAVEDDEAGETAEAVDPEVVHSTELNVGDCILDETTGEEIGDVDLVPCDQPHTAEVFAAYDMDPGAYPGEEAVTAAGEEFCANELTGYIGENFESPTAPDLSDISIAYMTPTPESWNFGGDREILCYLTTSSGATTTGSLRGALN</sequence>
<feature type="region of interest" description="Disordered" evidence="1">
    <location>
        <begin position="32"/>
        <end position="68"/>
    </location>
</feature>
<protein>
    <recommendedName>
        <fullName evidence="3">Septum formation-related domain-containing protein</fullName>
    </recommendedName>
</protein>
<feature type="signal peptide" evidence="2">
    <location>
        <begin position="1"/>
        <end position="30"/>
    </location>
</feature>
<feature type="compositionally biased region" description="Low complexity" evidence="1">
    <location>
        <begin position="40"/>
        <end position="52"/>
    </location>
</feature>
<dbReference type="PATRIC" id="fig|1461584.3.peg.69"/>
<evidence type="ECO:0000313" key="4">
    <source>
        <dbReference type="EMBL" id="CEA06674.1"/>
    </source>
</evidence>